<keyword evidence="2" id="KW-1208">Phospholipid metabolism</keyword>
<dbReference type="SUPFAM" id="SSF56112">
    <property type="entry name" value="Protein kinase-like (PK-like)"/>
    <property type="match status" value="1"/>
</dbReference>
<keyword evidence="1" id="KW-0443">Lipid metabolism</keyword>
<dbReference type="InterPro" id="IPR011009">
    <property type="entry name" value="Kinase-like_dom_sf"/>
</dbReference>
<dbReference type="GO" id="GO:0006646">
    <property type="term" value="P:phosphatidylethanolamine biosynthetic process"/>
    <property type="evidence" value="ECO:0007669"/>
    <property type="project" value="TreeGrafter"/>
</dbReference>
<evidence type="ECO:0000256" key="2">
    <source>
        <dbReference type="ARBA" id="ARBA00023264"/>
    </source>
</evidence>
<dbReference type="EC" id="2.7.1.82" evidence="5"/>
<evidence type="ECO:0000313" key="7">
    <source>
        <dbReference type="Proteomes" id="UP000270094"/>
    </source>
</evidence>
<dbReference type="EMBL" id="UYYB01095069">
    <property type="protein sequence ID" value="VDM75227.1"/>
    <property type="molecule type" value="Genomic_DNA"/>
</dbReference>
<dbReference type="PANTHER" id="PTHR22603:SF66">
    <property type="entry name" value="ETHANOLAMINE KINASE"/>
    <property type="match status" value="1"/>
</dbReference>
<dbReference type="GO" id="GO:0004305">
    <property type="term" value="F:ethanolamine kinase activity"/>
    <property type="evidence" value="ECO:0007669"/>
    <property type="project" value="UniProtKB-EC"/>
</dbReference>
<sequence length="209" mass="23695">MDSTFINIDLSITNQQHCEASAREVYTAGITNKIMSASVDASDKLIFRIFGKNTEKFIDRDRELNAMEKLATRGLAAPVYARFSNGILCGFLPGTTVNVRQLKDLDIQRRICKTMAAFHSLNSTKIETNSMYLFRKTKDFIKNIDMSRAKDIPCFANQLSADLKEMRDLVIPLNEEITFCHNDLLVHNIILEESSGDSKHCKSKSYLMV</sequence>
<dbReference type="GO" id="GO:0005737">
    <property type="term" value="C:cytoplasm"/>
    <property type="evidence" value="ECO:0007669"/>
    <property type="project" value="TreeGrafter"/>
</dbReference>
<dbReference type="AlphaFoldDB" id="A0A3P7JGK6"/>
<proteinExistence type="inferred from homology"/>
<evidence type="ECO:0000313" key="6">
    <source>
        <dbReference type="EMBL" id="VDM75227.1"/>
    </source>
</evidence>
<dbReference type="Pfam" id="PF01633">
    <property type="entry name" value="Choline_kinase"/>
    <property type="match status" value="1"/>
</dbReference>
<protein>
    <recommendedName>
        <fullName evidence="5">ethanolamine kinase</fullName>
        <ecNumber evidence="5">2.7.1.82</ecNumber>
    </recommendedName>
</protein>
<keyword evidence="1" id="KW-0594">Phospholipid biosynthesis</keyword>
<evidence type="ECO:0000256" key="5">
    <source>
        <dbReference type="ARBA" id="ARBA00038874"/>
    </source>
</evidence>
<keyword evidence="7" id="KW-1185">Reference proteome</keyword>
<dbReference type="PANTHER" id="PTHR22603">
    <property type="entry name" value="CHOLINE/ETHANOALAMINE KINASE"/>
    <property type="match status" value="1"/>
</dbReference>
<accession>A0A3P7JGK6</accession>
<evidence type="ECO:0000256" key="3">
    <source>
        <dbReference type="ARBA" id="ARBA00037883"/>
    </source>
</evidence>
<dbReference type="Proteomes" id="UP000270094">
    <property type="component" value="Unassembled WGS sequence"/>
</dbReference>
<reference evidence="6 7" key="1">
    <citation type="submission" date="2018-11" db="EMBL/GenBank/DDBJ databases">
        <authorList>
            <consortium name="Pathogen Informatics"/>
        </authorList>
    </citation>
    <scope>NUCLEOTIDE SEQUENCE [LARGE SCALE GENOMIC DNA]</scope>
</reference>
<dbReference type="OrthoDB" id="5866674at2759"/>
<name>A0A3P7JGK6_STRVU</name>
<keyword evidence="1" id="KW-0444">Lipid biosynthesis</keyword>
<comment type="pathway">
    <text evidence="3">Phospholipid metabolism; phosphatidylethanolamine biosynthesis; phosphatidylethanolamine from ethanolamine: step 1/3.</text>
</comment>
<comment type="similarity">
    <text evidence="4">Belongs to the choline/ethanolamine kinase family.</text>
</comment>
<gene>
    <name evidence="6" type="ORF">SVUK_LOCUS10225</name>
</gene>
<dbReference type="Gene3D" id="3.90.1200.10">
    <property type="match status" value="1"/>
</dbReference>
<evidence type="ECO:0000256" key="4">
    <source>
        <dbReference type="ARBA" id="ARBA00038211"/>
    </source>
</evidence>
<organism evidence="6 7">
    <name type="scientific">Strongylus vulgaris</name>
    <name type="common">Blood worm</name>
    <dbReference type="NCBI Taxonomy" id="40348"/>
    <lineage>
        <taxon>Eukaryota</taxon>
        <taxon>Metazoa</taxon>
        <taxon>Ecdysozoa</taxon>
        <taxon>Nematoda</taxon>
        <taxon>Chromadorea</taxon>
        <taxon>Rhabditida</taxon>
        <taxon>Rhabditina</taxon>
        <taxon>Rhabditomorpha</taxon>
        <taxon>Strongyloidea</taxon>
        <taxon>Strongylidae</taxon>
        <taxon>Strongylus</taxon>
    </lineage>
</organism>
<evidence type="ECO:0000256" key="1">
    <source>
        <dbReference type="ARBA" id="ARBA00023209"/>
    </source>
</evidence>